<evidence type="ECO:0000313" key="17">
    <source>
        <dbReference type="Proteomes" id="UP000305674"/>
    </source>
</evidence>
<feature type="domain" description="FTP" evidence="15">
    <location>
        <begin position="56"/>
        <end position="105"/>
    </location>
</feature>
<dbReference type="GO" id="GO:0006508">
    <property type="term" value="P:proteolysis"/>
    <property type="evidence" value="ECO:0007669"/>
    <property type="project" value="UniProtKB-KW"/>
</dbReference>
<evidence type="ECO:0000256" key="6">
    <source>
        <dbReference type="ARBA" id="ARBA00022833"/>
    </source>
</evidence>
<evidence type="ECO:0000259" key="13">
    <source>
        <dbReference type="Pfam" id="PF02868"/>
    </source>
</evidence>
<gene>
    <name evidence="16" type="ORF">FCL40_02455</name>
</gene>
<keyword evidence="6" id="KW-0862">Zinc</keyword>
<keyword evidence="4 11" id="KW-0732">Signal</keyword>
<dbReference type="GO" id="GO:0046872">
    <property type="term" value="F:metal ion binding"/>
    <property type="evidence" value="ECO:0007669"/>
    <property type="project" value="UniProtKB-KW"/>
</dbReference>
<evidence type="ECO:0000256" key="1">
    <source>
        <dbReference type="ARBA" id="ARBA00009388"/>
    </source>
</evidence>
<dbReference type="OrthoDB" id="5378341at2"/>
<feature type="region of interest" description="Disordered" evidence="10">
    <location>
        <begin position="551"/>
        <end position="580"/>
    </location>
</feature>
<dbReference type="InterPro" id="IPR001570">
    <property type="entry name" value="Peptidase_M4_C_domain"/>
</dbReference>
<dbReference type="Pfam" id="PF02868">
    <property type="entry name" value="Peptidase_M4_C"/>
    <property type="match status" value="1"/>
</dbReference>
<dbReference type="Gene3D" id="3.10.450.40">
    <property type="match status" value="1"/>
</dbReference>
<evidence type="ECO:0000259" key="15">
    <source>
        <dbReference type="Pfam" id="PF07504"/>
    </source>
</evidence>
<feature type="compositionally biased region" description="Basic and acidic residues" evidence="10">
    <location>
        <begin position="561"/>
        <end position="576"/>
    </location>
</feature>
<dbReference type="InterPro" id="IPR050728">
    <property type="entry name" value="Zinc_Metalloprotease_M4"/>
</dbReference>
<feature type="active site" description="Proton donor" evidence="9">
    <location>
        <position position="424"/>
    </location>
</feature>
<evidence type="ECO:0000259" key="14">
    <source>
        <dbReference type="Pfam" id="PF04151"/>
    </source>
</evidence>
<dbReference type="RefSeq" id="WP_136850991.1">
    <property type="nucleotide sequence ID" value="NZ_SWCI01000001.1"/>
</dbReference>
<dbReference type="GO" id="GO:0004222">
    <property type="term" value="F:metalloendopeptidase activity"/>
    <property type="evidence" value="ECO:0007669"/>
    <property type="project" value="InterPro"/>
</dbReference>
<dbReference type="Gene3D" id="3.10.170.10">
    <property type="match status" value="1"/>
</dbReference>
<feature type="domain" description="Peptidase M4" evidence="12">
    <location>
        <begin position="218"/>
        <end position="349"/>
    </location>
</feature>
<reference evidence="16 17" key="1">
    <citation type="submission" date="2019-04" db="EMBL/GenBank/DDBJ databases">
        <authorList>
            <person name="Hwang J.C."/>
        </authorList>
    </citation>
    <scope>NUCLEOTIDE SEQUENCE [LARGE SCALE GENOMIC DNA]</scope>
    <source>
        <strain evidence="16 17">IMCC35001</strain>
    </source>
</reference>
<dbReference type="CDD" id="cd09597">
    <property type="entry name" value="M4_TLP"/>
    <property type="match status" value="1"/>
</dbReference>
<dbReference type="Gene3D" id="3.10.450.490">
    <property type="match status" value="1"/>
</dbReference>
<accession>A0A4U1BJS2</accession>
<dbReference type="Pfam" id="PF07504">
    <property type="entry name" value="FTP"/>
    <property type="match status" value="1"/>
</dbReference>
<evidence type="ECO:0000259" key="12">
    <source>
        <dbReference type="Pfam" id="PF01447"/>
    </source>
</evidence>
<evidence type="ECO:0000256" key="11">
    <source>
        <dbReference type="SAM" id="SignalP"/>
    </source>
</evidence>
<protein>
    <submittedName>
        <fullName evidence="16">Peptidase M4 family protein</fullName>
    </submittedName>
</protein>
<feature type="domain" description="Peptidase C-terminal archaeal/bacterial" evidence="14">
    <location>
        <begin position="535"/>
        <end position="615"/>
    </location>
</feature>
<dbReference type="Gene3D" id="1.10.390.10">
    <property type="entry name" value="Neutral Protease Domain 2"/>
    <property type="match status" value="1"/>
</dbReference>
<dbReference type="InterPro" id="IPR023612">
    <property type="entry name" value="Peptidase_M4"/>
</dbReference>
<dbReference type="PANTHER" id="PTHR33794">
    <property type="entry name" value="BACILLOLYSIN"/>
    <property type="match status" value="1"/>
</dbReference>
<evidence type="ECO:0000256" key="4">
    <source>
        <dbReference type="ARBA" id="ARBA00022729"/>
    </source>
</evidence>
<dbReference type="Pfam" id="PF01447">
    <property type="entry name" value="Peptidase_M4"/>
    <property type="match status" value="1"/>
</dbReference>
<evidence type="ECO:0000256" key="2">
    <source>
        <dbReference type="ARBA" id="ARBA00022670"/>
    </source>
</evidence>
<dbReference type="PANTHER" id="PTHR33794:SF1">
    <property type="entry name" value="BACILLOLYSIN"/>
    <property type="match status" value="1"/>
</dbReference>
<dbReference type="Gene3D" id="2.60.120.380">
    <property type="match status" value="1"/>
</dbReference>
<proteinExistence type="inferred from homology"/>
<organism evidence="16 17">
    <name type="scientific">Ferrimonas sediminicola</name>
    <dbReference type="NCBI Taxonomy" id="2569538"/>
    <lineage>
        <taxon>Bacteria</taxon>
        <taxon>Pseudomonadati</taxon>
        <taxon>Pseudomonadota</taxon>
        <taxon>Gammaproteobacteria</taxon>
        <taxon>Alteromonadales</taxon>
        <taxon>Ferrimonadaceae</taxon>
        <taxon>Ferrimonas</taxon>
    </lineage>
</organism>
<dbReference type="Proteomes" id="UP000305674">
    <property type="component" value="Unassembled WGS sequence"/>
</dbReference>
<keyword evidence="17" id="KW-1185">Reference proteome</keyword>
<dbReference type="PRINTS" id="PR00730">
    <property type="entry name" value="THERMOLYSIN"/>
</dbReference>
<evidence type="ECO:0000256" key="9">
    <source>
        <dbReference type="PIRSR" id="PIRSR623612-1"/>
    </source>
</evidence>
<keyword evidence="2" id="KW-0645">Protease</keyword>
<evidence type="ECO:0000256" key="5">
    <source>
        <dbReference type="ARBA" id="ARBA00022801"/>
    </source>
</evidence>
<feature type="chain" id="PRO_5020534851" evidence="11">
    <location>
        <begin position="24"/>
        <end position="715"/>
    </location>
</feature>
<dbReference type="InterPro" id="IPR011096">
    <property type="entry name" value="FTP_domain"/>
</dbReference>
<evidence type="ECO:0000256" key="7">
    <source>
        <dbReference type="ARBA" id="ARBA00023049"/>
    </source>
</evidence>
<comment type="caution">
    <text evidence="16">The sequence shown here is derived from an EMBL/GenBank/DDBJ whole genome shotgun (WGS) entry which is preliminary data.</text>
</comment>
<dbReference type="InterPro" id="IPR013856">
    <property type="entry name" value="Peptidase_M4_domain"/>
</dbReference>
<evidence type="ECO:0000256" key="3">
    <source>
        <dbReference type="ARBA" id="ARBA00022723"/>
    </source>
</evidence>
<name>A0A4U1BJS2_9GAMM</name>
<dbReference type="InterPro" id="IPR007280">
    <property type="entry name" value="Peptidase_C_arc/bac"/>
</dbReference>
<evidence type="ECO:0000256" key="10">
    <source>
        <dbReference type="SAM" id="MobiDB-lite"/>
    </source>
</evidence>
<feature type="signal peptide" evidence="11">
    <location>
        <begin position="1"/>
        <end position="23"/>
    </location>
</feature>
<feature type="domain" description="Peptidase M4 C-terminal" evidence="13">
    <location>
        <begin position="352"/>
        <end position="501"/>
    </location>
</feature>
<keyword evidence="5" id="KW-0378">Hydrolase</keyword>
<comment type="similarity">
    <text evidence="1">Belongs to the peptidase M4 family.</text>
</comment>
<dbReference type="Pfam" id="PF04151">
    <property type="entry name" value="PPC"/>
    <property type="match status" value="1"/>
</dbReference>
<feature type="active site" evidence="9">
    <location>
        <position position="342"/>
    </location>
</feature>
<sequence length="715" mass="77979">MTTARRLLAPLLLLGLLCPAPQAAERQPLSHQPELLNAARSQPDLALALGLGAEEQLAMTRSLTDPRGFIHRRYRQLYRGVPIWGESITVSRWPDGRISHLNGQLIRGLQRHHLDTRPQIAAAAALAQAKGYLQGNSAAELLFRDESNELVIYLNGAIPRLCYAIQMVTDVSGGGQPSRPTLLLDAHSGERLLEYDGLTHQKVGTGPGGNEKQAYTYEEGGNLLDVTVSGSQCTMNTQRVKSVDLNHGTQGSTAFDFPCFENAHKAINGAFSPINDAHFFGDVVFDLYDQWIGVAPLTTQLIMRVHYSTNYENAFWDGTTMTFGDGYTRFYPLVSLDVVSHEVSHGFTEQHSNLIYSGQSGGINEAFSDMAGEAAEYFLWGATDFLVGAQIFKADGALRYMADPTLDGRSIGHASDYVSGMDVHYSSGVYNRAFYLLASRQGWDVRQAFILFAHANRYLWGASESFDSAYYALLDAADQLYGDQAGARRDDIQSAFSQVGIPKPPPAPACDSIESVHAQSFSIGNLTAATGTWRCWQLTLANNTPRLDVTLSGASKGRNRSSGDADLYLRHGEPPRVDPTVPEGLFDCGSYNANNNEQCSIETPQAGEWFLAVYAYEGYSAVRLDATVSEGQPPSTSNIELTAQVKGGRKPFVALNWSGASGSTVYLLRDTGGAEDRIYTADNDGGYKDNDGRAGYRYQLCETLEGPCSDPVEAR</sequence>
<keyword evidence="8" id="KW-0865">Zymogen</keyword>
<keyword evidence="3" id="KW-0479">Metal-binding</keyword>
<evidence type="ECO:0000256" key="8">
    <source>
        <dbReference type="ARBA" id="ARBA00023145"/>
    </source>
</evidence>
<dbReference type="EMBL" id="SWCI01000001">
    <property type="protein sequence ID" value="TKB51435.1"/>
    <property type="molecule type" value="Genomic_DNA"/>
</dbReference>
<dbReference type="AlphaFoldDB" id="A0A4U1BJS2"/>
<dbReference type="InterPro" id="IPR027268">
    <property type="entry name" value="Peptidase_M4/M1_CTD_sf"/>
</dbReference>
<keyword evidence="7" id="KW-0482">Metalloprotease</keyword>
<dbReference type="SUPFAM" id="SSF55486">
    <property type="entry name" value="Metalloproteases ('zincins'), catalytic domain"/>
    <property type="match status" value="1"/>
</dbReference>
<evidence type="ECO:0000313" key="16">
    <source>
        <dbReference type="EMBL" id="TKB51435.1"/>
    </source>
</evidence>